<proteinExistence type="predicted"/>
<name>A0A022QLJ9_ERYGU</name>
<protein>
    <recommendedName>
        <fullName evidence="3">Acetoacetate decarboxylase</fullName>
    </recommendedName>
</protein>
<dbReference type="Gene3D" id="2.40.400.10">
    <property type="entry name" value="Acetoacetate decarboxylase-like"/>
    <property type="match status" value="1"/>
</dbReference>
<accession>A0A022QLJ9</accession>
<keyword evidence="2" id="KW-1185">Reference proteome</keyword>
<dbReference type="PANTHER" id="PTHR35467">
    <property type="match status" value="1"/>
</dbReference>
<dbReference type="InterPro" id="IPR023375">
    <property type="entry name" value="ADC_dom_sf"/>
</dbReference>
<sequence length="279" mass="31326">MDVAMVTSGFEKPPWIFKGSAVYQIHSVRVDSVRPFIPKEFKVVQNFGYTMGGFFLANYEESPFGAFDELVIIAAIVKPDRSSRAWAAKVLVNSDEARDHGRKVFGLPSQVANFITQKSKVISPQSKAEGLFNINGLGFSKLPKNYKDTQIREIKEQGATNSWNLNIKTKAPNLELNRFNINPRIKLSLTSLSGLTEYNPHLLEYTCQIETRVRVIGTSKISEQFAPSNEECEFSKHQNSSADMKNLMIETLENSKPLIAVEFNSMKMTVDSPTMVSKC</sequence>
<dbReference type="PANTHER" id="PTHR35467:SF2">
    <property type="entry name" value="PROTEIN NEOXANTHIN-DEFICIENT 1"/>
    <property type="match status" value="1"/>
</dbReference>
<organism evidence="1 2">
    <name type="scientific">Erythranthe guttata</name>
    <name type="common">Yellow monkey flower</name>
    <name type="synonym">Mimulus guttatus</name>
    <dbReference type="NCBI Taxonomy" id="4155"/>
    <lineage>
        <taxon>Eukaryota</taxon>
        <taxon>Viridiplantae</taxon>
        <taxon>Streptophyta</taxon>
        <taxon>Embryophyta</taxon>
        <taxon>Tracheophyta</taxon>
        <taxon>Spermatophyta</taxon>
        <taxon>Magnoliopsida</taxon>
        <taxon>eudicotyledons</taxon>
        <taxon>Gunneridae</taxon>
        <taxon>Pentapetalae</taxon>
        <taxon>asterids</taxon>
        <taxon>lamiids</taxon>
        <taxon>Lamiales</taxon>
        <taxon>Phrymaceae</taxon>
        <taxon>Erythranthe</taxon>
    </lineage>
</organism>
<dbReference type="Proteomes" id="UP000030748">
    <property type="component" value="Unassembled WGS sequence"/>
</dbReference>
<reference evidence="1 2" key="1">
    <citation type="journal article" date="2013" name="Proc. Natl. Acad. Sci. U.S.A.">
        <title>Fine-scale variation in meiotic recombination in Mimulus inferred from population shotgun sequencing.</title>
        <authorList>
            <person name="Hellsten U."/>
            <person name="Wright K.M."/>
            <person name="Jenkins J."/>
            <person name="Shu S."/>
            <person name="Yuan Y."/>
            <person name="Wessler S.R."/>
            <person name="Schmutz J."/>
            <person name="Willis J.H."/>
            <person name="Rokhsar D.S."/>
        </authorList>
    </citation>
    <scope>NUCLEOTIDE SEQUENCE [LARGE SCALE GENOMIC DNA]</scope>
    <source>
        <strain evidence="2">cv. DUN x IM62</strain>
    </source>
</reference>
<gene>
    <name evidence="1" type="ORF">MIMGU_mgv1a011219mg</name>
</gene>
<dbReference type="OrthoDB" id="9970474at2759"/>
<dbReference type="SUPFAM" id="SSF160104">
    <property type="entry name" value="Acetoacetate decarboxylase-like"/>
    <property type="match status" value="1"/>
</dbReference>
<evidence type="ECO:0008006" key="3">
    <source>
        <dbReference type="Google" id="ProtNLM"/>
    </source>
</evidence>
<evidence type="ECO:0000313" key="1">
    <source>
        <dbReference type="EMBL" id="EYU28454.1"/>
    </source>
</evidence>
<dbReference type="AlphaFoldDB" id="A0A022QLJ9"/>
<dbReference type="EMBL" id="KI631414">
    <property type="protein sequence ID" value="EYU28454.1"/>
    <property type="molecule type" value="Genomic_DNA"/>
</dbReference>
<evidence type="ECO:0000313" key="2">
    <source>
        <dbReference type="Proteomes" id="UP000030748"/>
    </source>
</evidence>
<dbReference type="InterPro" id="IPR039343">
    <property type="entry name" value="NDX1-like"/>
</dbReference>